<dbReference type="EMBL" id="AJWZ01009825">
    <property type="protein sequence ID" value="EKC50199.1"/>
    <property type="molecule type" value="Genomic_DNA"/>
</dbReference>
<evidence type="ECO:0000259" key="2">
    <source>
        <dbReference type="Pfam" id="PF17288"/>
    </source>
</evidence>
<dbReference type="InterPro" id="IPR052380">
    <property type="entry name" value="Viral_DNA_packaging_terminase"/>
</dbReference>
<name>K1S465_9ZZZZ</name>
<feature type="non-terminal residue" evidence="3">
    <location>
        <position position="303"/>
    </location>
</feature>
<organism evidence="3">
    <name type="scientific">human gut metagenome</name>
    <dbReference type="NCBI Taxonomy" id="408170"/>
    <lineage>
        <taxon>unclassified sequences</taxon>
        <taxon>metagenomes</taxon>
        <taxon>organismal metagenomes</taxon>
    </lineage>
</organism>
<dbReference type="InterPro" id="IPR035412">
    <property type="entry name" value="Terminase_L_N"/>
</dbReference>
<dbReference type="Pfam" id="PF04466">
    <property type="entry name" value="Terminase_3"/>
    <property type="match status" value="1"/>
</dbReference>
<gene>
    <name evidence="3" type="ORF">OBE_14252</name>
</gene>
<evidence type="ECO:0000259" key="1">
    <source>
        <dbReference type="Pfam" id="PF04466"/>
    </source>
</evidence>
<dbReference type="InterPro" id="IPR027417">
    <property type="entry name" value="P-loop_NTPase"/>
</dbReference>
<accession>K1S465</accession>
<comment type="caution">
    <text evidence="3">The sequence shown here is derived from an EMBL/GenBank/DDBJ whole genome shotgun (WGS) entry which is preliminary data.</text>
</comment>
<evidence type="ECO:0000313" key="3">
    <source>
        <dbReference type="EMBL" id="EKC50199.1"/>
    </source>
</evidence>
<dbReference type="AlphaFoldDB" id="K1S465"/>
<dbReference type="Pfam" id="PF17288">
    <property type="entry name" value="Terminase_3C"/>
    <property type="match status" value="1"/>
</dbReference>
<dbReference type="Gene3D" id="3.30.420.280">
    <property type="match status" value="1"/>
</dbReference>
<sequence>MALFDVIGELYDPNADVKPRFLVNQGGTSSGKTYTIMQRLIVLSFEHPMAIITVCGQDLPNLKVGAMRDLDTILHTRAELLDWFKNNKSDSSYRGKNGSIIEFKSYQDAQDAKNGKRDYLFVNEANGVPYEVFWQLAIRTRKQVFIDYNPSARFWVHNNIIGRDDCRLILSDHRNNRFLTEQEHKKIEEIDDPELWRVYARGLTGKITGLIFTNWGIVDKLPPREEWKMECRGMDFGFTNDPTALEHVILAHGELWVDEEIYQPGMTNDDIADLCKEQGRTKRDLIIADSAEPKSIQEIHNRG</sequence>
<protein>
    <submittedName>
        <fullName evidence="3">PBSX family phage terminase, large subunit</fullName>
    </submittedName>
</protein>
<reference evidence="3" key="1">
    <citation type="journal article" date="2013" name="Environ. Microbiol.">
        <title>Microbiota from the distal guts of lean and obese adolescents exhibit partial functional redundancy besides clear differences in community structure.</title>
        <authorList>
            <person name="Ferrer M."/>
            <person name="Ruiz A."/>
            <person name="Lanza F."/>
            <person name="Haange S.B."/>
            <person name="Oberbach A."/>
            <person name="Till H."/>
            <person name="Bargiela R."/>
            <person name="Campoy C."/>
            <person name="Segura M.T."/>
            <person name="Richter M."/>
            <person name="von Bergen M."/>
            <person name="Seifert J."/>
            <person name="Suarez A."/>
        </authorList>
    </citation>
    <scope>NUCLEOTIDE SEQUENCE</scope>
</reference>
<proteinExistence type="predicted"/>
<feature type="domain" description="Phage terminase large subunit N-terminal" evidence="1">
    <location>
        <begin position="21"/>
        <end position="202"/>
    </location>
</feature>
<dbReference type="PANTHER" id="PTHR39184:SF1">
    <property type="entry name" value="PBSX PHAGE TERMINASE LARGE SUBUNIT"/>
    <property type="match status" value="1"/>
</dbReference>
<feature type="domain" description="Phage terminase large subunit C-terminal" evidence="2">
    <location>
        <begin position="235"/>
        <end position="302"/>
    </location>
</feature>
<dbReference type="PANTHER" id="PTHR39184">
    <property type="match status" value="1"/>
</dbReference>
<dbReference type="InterPro" id="IPR035413">
    <property type="entry name" value="Terminase_L_C"/>
</dbReference>
<dbReference type="Gene3D" id="3.40.50.300">
    <property type="entry name" value="P-loop containing nucleotide triphosphate hydrolases"/>
    <property type="match status" value="1"/>
</dbReference>